<dbReference type="InterPro" id="IPR032466">
    <property type="entry name" value="Metal_Hydrolase"/>
</dbReference>
<sequence length="281" mass="32417">MYVRIDSHVHILPPEFIKNIDKNMERDEHFKLLHSSPKAKFATAEDVLEEMKKAGIDKAVVFGFSCLDMGLAREFNDYVIEVVKRYPDRFIGFAVVPLNHKDTEKEIIRCVEKGLKGVGEIIPEAVRVDISKQDEIGKFASICRELNLPILMHVNELVGHYYPGKGKMGPEQAYSFALNNPDNVIIYAHWGGGLLFYELMPEVKETLKNVYYDTAASPYLYIPQIYRAVKIIGIEDKILFGSDFPLLSPLRYYKEWEKVDLEEQLKIKIEGENAYRIFFKT</sequence>
<dbReference type="InterPro" id="IPR032465">
    <property type="entry name" value="ACMSD"/>
</dbReference>
<reference evidence="3 4" key="1">
    <citation type="journal article" date="2018" name="Nat. Biotechnol.">
        <title>A standardized bacterial taxonomy based on genome phylogeny substantially revises the tree of life.</title>
        <authorList>
            <person name="Parks D.H."/>
            <person name="Chuvochina M."/>
            <person name="Waite D.W."/>
            <person name="Rinke C."/>
            <person name="Skarshewski A."/>
            <person name="Chaumeil P.A."/>
            <person name="Hugenholtz P."/>
        </authorList>
    </citation>
    <scope>NUCLEOTIDE SEQUENCE [LARGE SCALE GENOMIC DNA]</scope>
    <source>
        <strain evidence="3">UBA12544</strain>
    </source>
</reference>
<keyword evidence="3" id="KW-0378">Hydrolase</keyword>
<organism evidence="3 4">
    <name type="scientific">Caldanaerobacter subterraneus</name>
    <dbReference type="NCBI Taxonomy" id="911092"/>
    <lineage>
        <taxon>Bacteria</taxon>
        <taxon>Bacillati</taxon>
        <taxon>Bacillota</taxon>
        <taxon>Clostridia</taxon>
        <taxon>Thermoanaerobacterales</taxon>
        <taxon>Thermoanaerobacteraceae</taxon>
        <taxon>Caldanaerobacter</taxon>
    </lineage>
</organism>
<name>A0A357VMB8_9THEO</name>
<proteinExistence type="predicted"/>
<comment type="caution">
    <text evidence="3">The sequence shown here is derived from an EMBL/GenBank/DDBJ whole genome shotgun (WGS) entry which is preliminary data.</text>
</comment>
<feature type="domain" description="Amidohydrolase-related" evidence="2">
    <location>
        <begin position="5"/>
        <end position="279"/>
    </location>
</feature>
<dbReference type="OMA" id="HWGGGLP"/>
<dbReference type="AlphaFoldDB" id="A0A357VMB8"/>
<dbReference type="GO" id="GO:0019748">
    <property type="term" value="P:secondary metabolic process"/>
    <property type="evidence" value="ECO:0007669"/>
    <property type="project" value="TreeGrafter"/>
</dbReference>
<evidence type="ECO:0000313" key="3">
    <source>
        <dbReference type="EMBL" id="HBT48771.1"/>
    </source>
</evidence>
<dbReference type="Pfam" id="PF04909">
    <property type="entry name" value="Amidohydro_2"/>
    <property type="match status" value="1"/>
</dbReference>
<dbReference type="EMBL" id="DOLB01000049">
    <property type="protein sequence ID" value="HBT48771.1"/>
    <property type="molecule type" value="Genomic_DNA"/>
</dbReference>
<accession>A0A357VMB8</accession>
<protein>
    <submittedName>
        <fullName evidence="3">Amidohydrolase</fullName>
    </submittedName>
</protein>
<dbReference type="PANTHER" id="PTHR21240">
    <property type="entry name" value="2-AMINO-3-CARBOXYLMUCONATE-6-SEMIALDEHYDE DECARBOXYLASE"/>
    <property type="match status" value="1"/>
</dbReference>
<dbReference type="GO" id="GO:0016831">
    <property type="term" value="F:carboxy-lyase activity"/>
    <property type="evidence" value="ECO:0007669"/>
    <property type="project" value="InterPro"/>
</dbReference>
<dbReference type="GO" id="GO:0005737">
    <property type="term" value="C:cytoplasm"/>
    <property type="evidence" value="ECO:0007669"/>
    <property type="project" value="TreeGrafter"/>
</dbReference>
<dbReference type="Gene3D" id="3.20.20.140">
    <property type="entry name" value="Metal-dependent hydrolases"/>
    <property type="match status" value="1"/>
</dbReference>
<dbReference type="GO" id="GO:0016787">
    <property type="term" value="F:hydrolase activity"/>
    <property type="evidence" value="ECO:0007669"/>
    <property type="project" value="UniProtKB-KW"/>
</dbReference>
<dbReference type="Proteomes" id="UP000264445">
    <property type="component" value="Unassembled WGS sequence"/>
</dbReference>
<keyword evidence="1" id="KW-0456">Lyase</keyword>
<evidence type="ECO:0000313" key="4">
    <source>
        <dbReference type="Proteomes" id="UP000264445"/>
    </source>
</evidence>
<dbReference type="CDD" id="cd01292">
    <property type="entry name" value="metallo-dependent_hydrolases"/>
    <property type="match status" value="1"/>
</dbReference>
<dbReference type="InterPro" id="IPR006680">
    <property type="entry name" value="Amidohydro-rel"/>
</dbReference>
<dbReference type="PANTHER" id="PTHR21240:SF28">
    <property type="entry name" value="ISO-OROTATE DECARBOXYLASE (EUROFUNG)"/>
    <property type="match status" value="1"/>
</dbReference>
<evidence type="ECO:0000256" key="1">
    <source>
        <dbReference type="ARBA" id="ARBA00023239"/>
    </source>
</evidence>
<evidence type="ECO:0000259" key="2">
    <source>
        <dbReference type="Pfam" id="PF04909"/>
    </source>
</evidence>
<gene>
    <name evidence="3" type="ORF">DEA61_02695</name>
</gene>
<dbReference type="SUPFAM" id="SSF51556">
    <property type="entry name" value="Metallo-dependent hydrolases"/>
    <property type="match status" value="1"/>
</dbReference>